<accession>A0AAD1XMR5</accession>
<comment type="caution">
    <text evidence="1">The sequence shown here is derived from an EMBL/GenBank/DDBJ whole genome shotgun (WGS) entry which is preliminary data.</text>
</comment>
<sequence length="119" mass="13748">MACSESCDSTCVICKSSVLKFIRVSPRISLFKNYSKAIFVFCGKLIFPKPHSRRYFLKVFKKRTYPFGRILALRHFVGYELDNLNTNKAWSSYISDPFWSQTLPAFATSCCLIDVRLVL</sequence>
<organism evidence="1 2">
    <name type="scientific">Euplotes crassus</name>
    <dbReference type="NCBI Taxonomy" id="5936"/>
    <lineage>
        <taxon>Eukaryota</taxon>
        <taxon>Sar</taxon>
        <taxon>Alveolata</taxon>
        <taxon>Ciliophora</taxon>
        <taxon>Intramacronucleata</taxon>
        <taxon>Spirotrichea</taxon>
        <taxon>Hypotrichia</taxon>
        <taxon>Euplotida</taxon>
        <taxon>Euplotidae</taxon>
        <taxon>Moneuplotes</taxon>
    </lineage>
</organism>
<reference evidence="1" key="1">
    <citation type="submission" date="2023-07" db="EMBL/GenBank/DDBJ databases">
        <authorList>
            <consortium name="AG Swart"/>
            <person name="Singh M."/>
            <person name="Singh A."/>
            <person name="Seah K."/>
            <person name="Emmerich C."/>
        </authorList>
    </citation>
    <scope>NUCLEOTIDE SEQUENCE</scope>
    <source>
        <strain evidence="1">DP1</strain>
    </source>
</reference>
<keyword evidence="2" id="KW-1185">Reference proteome</keyword>
<dbReference type="AlphaFoldDB" id="A0AAD1XMR5"/>
<dbReference type="EMBL" id="CAMPGE010017011">
    <property type="protein sequence ID" value="CAI2375522.1"/>
    <property type="molecule type" value="Genomic_DNA"/>
</dbReference>
<name>A0AAD1XMR5_EUPCR</name>
<dbReference type="Proteomes" id="UP001295684">
    <property type="component" value="Unassembled WGS sequence"/>
</dbReference>
<evidence type="ECO:0000313" key="1">
    <source>
        <dbReference type="EMBL" id="CAI2375522.1"/>
    </source>
</evidence>
<gene>
    <name evidence="1" type="ORF">ECRASSUSDP1_LOCUS16884</name>
</gene>
<protein>
    <submittedName>
        <fullName evidence="1">Uncharacterized protein</fullName>
    </submittedName>
</protein>
<proteinExistence type="predicted"/>
<evidence type="ECO:0000313" key="2">
    <source>
        <dbReference type="Proteomes" id="UP001295684"/>
    </source>
</evidence>